<evidence type="ECO:0000256" key="1">
    <source>
        <dbReference type="SAM" id="Coils"/>
    </source>
</evidence>
<name>A0ABM3MJI3_GALME</name>
<feature type="region of interest" description="Disordered" evidence="2">
    <location>
        <begin position="35"/>
        <end position="70"/>
    </location>
</feature>
<protein>
    <submittedName>
        <fullName evidence="4">LOW QUALITY PROTEIN: myosin heavy chain, striated muscle-like</fullName>
    </submittedName>
</protein>
<proteinExistence type="predicted"/>
<keyword evidence="3" id="KW-1185">Reference proteome</keyword>
<feature type="compositionally biased region" description="Polar residues" evidence="2">
    <location>
        <begin position="41"/>
        <end position="50"/>
    </location>
</feature>
<evidence type="ECO:0000313" key="3">
    <source>
        <dbReference type="Proteomes" id="UP001652740"/>
    </source>
</evidence>
<feature type="compositionally biased region" description="Basic and acidic residues" evidence="2">
    <location>
        <begin position="60"/>
        <end position="70"/>
    </location>
</feature>
<gene>
    <name evidence="4" type="primary">LOC113510488</name>
</gene>
<sequence>MSLTEPGEPRIQEIIDAARAPTKCRIPQRLLPRSVKATLNRPKSINNSELVQHRPKSAGRNKEEQNGNKEMHYIRSARPKRDKLLPAPKASQPHDLYCFKLKINFLNNIYFVTQRPSIIPKRTNAILLPNKALRPLIVVPVTQKQPGRCSYMNKNISELPDQERIQKREELELQQSEMFNTSHAFGDLTERESITSRSDNVKQLKISWQEKNVQFEKMKNDLKDRQRLIMELYATMRSTQQKMSALGQKAILPSADDLKIMNVAKLTPEQLLQLCATTKQHGDKSQHDDSRIFPKSCLTIDMNKLLNMPSKLITTCEQTLAKRKEIIDWFESLKTLEKGISMHKLSKKINEFYAENEMLACSLDTVKADIYTELNEIIDFLRKGINETIALQLRTEELTYELSELNSQNVDLRKQIYNADHLKSQTNRGKIEQLEKDLKEEKCKKIMIRDRLTRAERQIKIGTERASQLEAALEQARTQTWTLERSVQQLQDQNQKLQIDFDKELNKLTQSIRENTAHLEEIADAREKLQTEKEDLEKRLKEESEHYNESLKSMKHEINMNGVKVIETDKKYKEEIEERKKLQEKLETLHAQLLESELRNNELNNELKDKEIKLDIYMNYQTELEKTKCELSDVNIQVEKYKNQLTQQNEAIKEVEHNFEENLKRHLSIKDDYISELDKKQSLLEQQLQESEMKMYSYEEQLMLLKGHIAQLKADFGEFENLTELNEMINQQRNKLLEVTRQNGELVEALQNKDTELERQLENLTEHEQLLYDRDNVIKMLSKKDDEQTNIIKLLRNNLEMRVQADTDLNQQILEKKSQIESLVNNLEENKHEISQLETIILTLKDQRLNDQDKITTLENKIRQYESMHLETKHGTEIPTNNLDDLIKILENELGMPLESEFNDEKQEYPTNRKFGEDHKHDKLINFDYLYHSKSESVPTKIVMSNFIKKTYIPAKDEVFKSDNLDRKKAIANIDMQKWVSAPDPKINTFDTIPINKSNFPRLREVTPRHYTDINNSSNLRCLDFNHLREGKKCKMFKLAGHRL</sequence>
<dbReference type="RefSeq" id="XP_052751537.1">
    <property type="nucleotide sequence ID" value="XM_052895577.1"/>
</dbReference>
<keyword evidence="1" id="KW-0175">Coiled coil</keyword>
<dbReference type="Proteomes" id="UP001652740">
    <property type="component" value="Unplaced"/>
</dbReference>
<evidence type="ECO:0000256" key="2">
    <source>
        <dbReference type="SAM" id="MobiDB-lite"/>
    </source>
</evidence>
<dbReference type="GeneID" id="113510488"/>
<feature type="coiled-coil region" evidence="1">
    <location>
        <begin position="810"/>
        <end position="847"/>
    </location>
</feature>
<organism evidence="3 4">
    <name type="scientific">Galleria mellonella</name>
    <name type="common">Greater wax moth</name>
    <dbReference type="NCBI Taxonomy" id="7137"/>
    <lineage>
        <taxon>Eukaryota</taxon>
        <taxon>Metazoa</taxon>
        <taxon>Ecdysozoa</taxon>
        <taxon>Arthropoda</taxon>
        <taxon>Hexapoda</taxon>
        <taxon>Insecta</taxon>
        <taxon>Pterygota</taxon>
        <taxon>Neoptera</taxon>
        <taxon>Endopterygota</taxon>
        <taxon>Lepidoptera</taxon>
        <taxon>Glossata</taxon>
        <taxon>Ditrysia</taxon>
        <taxon>Pyraloidea</taxon>
        <taxon>Pyralidae</taxon>
        <taxon>Galleriinae</taxon>
        <taxon>Galleria</taxon>
    </lineage>
</organism>
<reference evidence="4" key="1">
    <citation type="submission" date="2025-08" db="UniProtKB">
        <authorList>
            <consortium name="RefSeq"/>
        </authorList>
    </citation>
    <scope>IDENTIFICATION</scope>
    <source>
        <tissue evidence="4">Whole larvae</tissue>
    </source>
</reference>
<feature type="coiled-coil region" evidence="1">
    <location>
        <begin position="395"/>
        <end position="694"/>
    </location>
</feature>
<evidence type="ECO:0000313" key="4">
    <source>
        <dbReference type="RefSeq" id="XP_052751537.1"/>
    </source>
</evidence>
<feature type="coiled-coil region" evidence="1">
    <location>
        <begin position="722"/>
        <end position="770"/>
    </location>
</feature>
<accession>A0ABM3MJI3</accession>